<comment type="caution">
    <text evidence="1">The sequence shown here is derived from an EMBL/GenBank/DDBJ whole genome shotgun (WGS) entry which is preliminary data.</text>
</comment>
<name>A0A699ZLF3_HAELA</name>
<evidence type="ECO:0000313" key="2">
    <source>
        <dbReference type="Proteomes" id="UP000485058"/>
    </source>
</evidence>
<gene>
    <name evidence="1" type="ORF">HaLaN_16762</name>
</gene>
<organism evidence="1 2">
    <name type="scientific">Haematococcus lacustris</name>
    <name type="common">Green alga</name>
    <name type="synonym">Haematococcus pluvialis</name>
    <dbReference type="NCBI Taxonomy" id="44745"/>
    <lineage>
        <taxon>Eukaryota</taxon>
        <taxon>Viridiplantae</taxon>
        <taxon>Chlorophyta</taxon>
        <taxon>core chlorophytes</taxon>
        <taxon>Chlorophyceae</taxon>
        <taxon>CS clade</taxon>
        <taxon>Chlamydomonadales</taxon>
        <taxon>Haematococcaceae</taxon>
        <taxon>Haematococcus</taxon>
    </lineage>
</organism>
<dbReference type="EMBL" id="BLLF01001516">
    <property type="protein sequence ID" value="GFH19756.1"/>
    <property type="molecule type" value="Genomic_DNA"/>
</dbReference>
<sequence length="62" mass="6806">MLRLVGQTGMVRMRPSGWCAGNRGLSGSCSAVRITWCRGCRCCSHWPRAPRTGSASSRKHNN</sequence>
<keyword evidence="2" id="KW-1185">Reference proteome</keyword>
<dbReference type="AlphaFoldDB" id="A0A699ZLF3"/>
<feature type="non-terminal residue" evidence="1">
    <location>
        <position position="1"/>
    </location>
</feature>
<feature type="non-terminal residue" evidence="1">
    <location>
        <position position="62"/>
    </location>
</feature>
<reference evidence="1 2" key="1">
    <citation type="submission" date="2020-02" db="EMBL/GenBank/DDBJ databases">
        <title>Draft genome sequence of Haematococcus lacustris strain NIES-144.</title>
        <authorList>
            <person name="Morimoto D."/>
            <person name="Nakagawa S."/>
            <person name="Yoshida T."/>
            <person name="Sawayama S."/>
        </authorList>
    </citation>
    <scope>NUCLEOTIDE SEQUENCE [LARGE SCALE GENOMIC DNA]</scope>
    <source>
        <strain evidence="1 2">NIES-144</strain>
    </source>
</reference>
<proteinExistence type="predicted"/>
<dbReference type="Proteomes" id="UP000485058">
    <property type="component" value="Unassembled WGS sequence"/>
</dbReference>
<accession>A0A699ZLF3</accession>
<protein>
    <submittedName>
        <fullName evidence="1">Uncharacterized protein</fullName>
    </submittedName>
</protein>
<evidence type="ECO:0000313" key="1">
    <source>
        <dbReference type="EMBL" id="GFH19756.1"/>
    </source>
</evidence>